<protein>
    <recommendedName>
        <fullName evidence="4">Aspartyl protease</fullName>
    </recommendedName>
</protein>
<evidence type="ECO:0000313" key="3">
    <source>
        <dbReference type="Proteomes" id="UP001220610"/>
    </source>
</evidence>
<sequence length="138" mass="14834">MKTLHLEIELINAADESAAAGQRIAESAIRRIKAAALVNTGARRLCINELIQSYLQLPMVDRQLFLLGNGELRRYPVVTGLRIACMGHTLFSDAIVLPGDAEPLLGILPLKAMGLDPDSGPPPPGQPGNTLFPKSRSK</sequence>
<dbReference type="Proteomes" id="UP001220610">
    <property type="component" value="Chromosome"/>
</dbReference>
<evidence type="ECO:0000256" key="1">
    <source>
        <dbReference type="SAM" id="MobiDB-lite"/>
    </source>
</evidence>
<dbReference type="EMBL" id="CP119311">
    <property type="protein sequence ID" value="WEK37077.1"/>
    <property type="molecule type" value="Genomic_DNA"/>
</dbReference>
<evidence type="ECO:0000313" key="2">
    <source>
        <dbReference type="EMBL" id="WEK37077.1"/>
    </source>
</evidence>
<name>A0AAJ5WUX7_9BACT</name>
<accession>A0AAJ5WUX7</accession>
<proteinExistence type="predicted"/>
<feature type="region of interest" description="Disordered" evidence="1">
    <location>
        <begin position="115"/>
        <end position="138"/>
    </location>
</feature>
<reference evidence="2" key="1">
    <citation type="submission" date="2023-03" db="EMBL/GenBank/DDBJ databases">
        <title>Andean soil-derived lignocellulolytic bacterial consortium as a source of novel taxa and putative plastic-active enzymes.</title>
        <authorList>
            <person name="Diaz-Garcia L."/>
            <person name="Chuvochina M."/>
            <person name="Feuerriegel G."/>
            <person name="Bunk B."/>
            <person name="Sproer C."/>
            <person name="Streit W.R."/>
            <person name="Rodriguez L.M."/>
            <person name="Overmann J."/>
            <person name="Jimenez D.J."/>
        </authorList>
    </citation>
    <scope>NUCLEOTIDE SEQUENCE</scope>
    <source>
        <strain evidence="2">MAG 7</strain>
    </source>
</reference>
<organism evidence="2 3">
    <name type="scientific">Candidatus Pseudobacter hemicellulosilyticus</name>
    <dbReference type="NCBI Taxonomy" id="3121375"/>
    <lineage>
        <taxon>Bacteria</taxon>
        <taxon>Pseudomonadati</taxon>
        <taxon>Bacteroidota</taxon>
        <taxon>Chitinophagia</taxon>
        <taxon>Chitinophagales</taxon>
        <taxon>Chitinophagaceae</taxon>
        <taxon>Pseudobacter</taxon>
    </lineage>
</organism>
<gene>
    <name evidence="2" type="ORF">P0Y53_06150</name>
</gene>
<evidence type="ECO:0008006" key="4">
    <source>
        <dbReference type="Google" id="ProtNLM"/>
    </source>
</evidence>
<dbReference type="AlphaFoldDB" id="A0AAJ5WUX7"/>